<gene>
    <name evidence="1" type="ORF">PECUL_23A058679</name>
</gene>
<evidence type="ECO:0000313" key="1">
    <source>
        <dbReference type="EMBL" id="CAH2284854.1"/>
    </source>
</evidence>
<protein>
    <submittedName>
        <fullName evidence="1">Uncharacterized protein</fullName>
    </submittedName>
</protein>
<accession>A0AAD1W543</accession>
<dbReference type="AlphaFoldDB" id="A0AAD1W543"/>
<organism evidence="1 2">
    <name type="scientific">Pelobates cultripes</name>
    <name type="common">Western spadefoot toad</name>
    <dbReference type="NCBI Taxonomy" id="61616"/>
    <lineage>
        <taxon>Eukaryota</taxon>
        <taxon>Metazoa</taxon>
        <taxon>Chordata</taxon>
        <taxon>Craniata</taxon>
        <taxon>Vertebrata</taxon>
        <taxon>Euteleostomi</taxon>
        <taxon>Amphibia</taxon>
        <taxon>Batrachia</taxon>
        <taxon>Anura</taxon>
        <taxon>Pelobatoidea</taxon>
        <taxon>Pelobatidae</taxon>
        <taxon>Pelobates</taxon>
    </lineage>
</organism>
<dbReference type="EMBL" id="OW240915">
    <property type="protein sequence ID" value="CAH2284854.1"/>
    <property type="molecule type" value="Genomic_DNA"/>
</dbReference>
<keyword evidence="2" id="KW-1185">Reference proteome</keyword>
<dbReference type="Proteomes" id="UP001295444">
    <property type="component" value="Chromosome 04"/>
</dbReference>
<proteinExistence type="predicted"/>
<evidence type="ECO:0000313" key="2">
    <source>
        <dbReference type="Proteomes" id="UP001295444"/>
    </source>
</evidence>
<sequence>MDLPGLTARWEILLPHQVPVLLAATTHQELLLYPVMEEHGLTNEPGAGVGLYLSPVSQCRSIGASTCHIGPTVGNHLKAC</sequence>
<reference evidence="1" key="1">
    <citation type="submission" date="2022-03" db="EMBL/GenBank/DDBJ databases">
        <authorList>
            <person name="Alioto T."/>
            <person name="Alioto T."/>
            <person name="Gomez Garrido J."/>
        </authorList>
    </citation>
    <scope>NUCLEOTIDE SEQUENCE</scope>
</reference>
<name>A0AAD1W543_PELCU</name>